<dbReference type="PATRIC" id="fig|270351.6.peg.444"/>
<dbReference type="Proteomes" id="UP000035929">
    <property type="component" value="Unassembled WGS sequence"/>
</dbReference>
<keyword evidence="6" id="KW-0963">Cytoplasm</keyword>
<evidence type="ECO:0000256" key="5">
    <source>
        <dbReference type="ARBA" id="ARBA00048539"/>
    </source>
</evidence>
<dbReference type="AlphaFoldDB" id="A0A0J6V5F8"/>
<comment type="caution">
    <text evidence="8">The sequence shown here is derived from an EMBL/GenBank/DDBJ whole genome shotgun (WGS) entry which is preliminary data.</text>
</comment>
<evidence type="ECO:0000313" key="8">
    <source>
        <dbReference type="EMBL" id="KMO34131.1"/>
    </source>
</evidence>
<comment type="function">
    <text evidence="6">Ligates lysine onto the cytidine present at position 34 of the AUA codon-specific tRNA(Ile) that contains the anticodon CAU, in an ATP-dependent manner. Cytidine is converted to lysidine, thus changing the amino acid specificity of the tRNA from methionine to isoleucine.</text>
</comment>
<evidence type="ECO:0000256" key="1">
    <source>
        <dbReference type="ARBA" id="ARBA00022598"/>
    </source>
</evidence>
<evidence type="ECO:0000256" key="4">
    <source>
        <dbReference type="ARBA" id="ARBA00022840"/>
    </source>
</evidence>
<dbReference type="InterPro" id="IPR012795">
    <property type="entry name" value="tRNA_Ile_lys_synt_N"/>
</dbReference>
<evidence type="ECO:0000259" key="7">
    <source>
        <dbReference type="Pfam" id="PF01171"/>
    </source>
</evidence>
<protein>
    <recommendedName>
        <fullName evidence="6">tRNA(Ile)-lysidine synthase</fullName>
        <ecNumber evidence="6">6.3.4.19</ecNumber>
    </recommendedName>
    <alternativeName>
        <fullName evidence="6">tRNA(Ile)-2-lysyl-cytidine synthase</fullName>
    </alternativeName>
    <alternativeName>
        <fullName evidence="6">tRNA(Ile)-lysidine synthetase</fullName>
    </alternativeName>
</protein>
<evidence type="ECO:0000256" key="6">
    <source>
        <dbReference type="HAMAP-Rule" id="MF_01161"/>
    </source>
</evidence>
<evidence type="ECO:0000256" key="3">
    <source>
        <dbReference type="ARBA" id="ARBA00022741"/>
    </source>
</evidence>
<keyword evidence="3 6" id="KW-0547">Nucleotide-binding</keyword>
<reference evidence="8 9" key="1">
    <citation type="submission" date="2015-03" db="EMBL/GenBank/DDBJ databases">
        <title>Genome sequencing of Methylobacterium aquaticum DSM16371 type strain.</title>
        <authorList>
            <person name="Chaudhry V."/>
            <person name="Patil P.B."/>
        </authorList>
    </citation>
    <scope>NUCLEOTIDE SEQUENCE [LARGE SCALE GENOMIC DNA]</scope>
    <source>
        <strain evidence="8 9">DSM 16371</strain>
    </source>
</reference>
<dbReference type="HAMAP" id="MF_01161">
    <property type="entry name" value="tRNA_Ile_lys_synt"/>
    <property type="match status" value="1"/>
</dbReference>
<dbReference type="InterPro" id="IPR011063">
    <property type="entry name" value="TilS/TtcA_N"/>
</dbReference>
<proteinExistence type="inferred from homology"/>
<dbReference type="GO" id="GO:0006400">
    <property type="term" value="P:tRNA modification"/>
    <property type="evidence" value="ECO:0007669"/>
    <property type="project" value="UniProtKB-UniRule"/>
</dbReference>
<keyword evidence="2 6" id="KW-0819">tRNA processing</keyword>
<dbReference type="EC" id="6.3.4.19" evidence="6"/>
<evidence type="ECO:0000256" key="2">
    <source>
        <dbReference type="ARBA" id="ARBA00022694"/>
    </source>
</evidence>
<dbReference type="GO" id="GO:0005737">
    <property type="term" value="C:cytoplasm"/>
    <property type="evidence" value="ECO:0007669"/>
    <property type="project" value="UniProtKB-SubCell"/>
</dbReference>
<comment type="catalytic activity">
    <reaction evidence="5 6">
        <text>cytidine(34) in tRNA(Ile2) + L-lysine + ATP = lysidine(34) in tRNA(Ile2) + AMP + diphosphate + H(+)</text>
        <dbReference type="Rhea" id="RHEA:43744"/>
        <dbReference type="Rhea" id="RHEA-COMP:10625"/>
        <dbReference type="Rhea" id="RHEA-COMP:10670"/>
        <dbReference type="ChEBI" id="CHEBI:15378"/>
        <dbReference type="ChEBI" id="CHEBI:30616"/>
        <dbReference type="ChEBI" id="CHEBI:32551"/>
        <dbReference type="ChEBI" id="CHEBI:33019"/>
        <dbReference type="ChEBI" id="CHEBI:82748"/>
        <dbReference type="ChEBI" id="CHEBI:83665"/>
        <dbReference type="ChEBI" id="CHEBI:456215"/>
        <dbReference type="EC" id="6.3.4.19"/>
    </reaction>
</comment>
<accession>A0A0J6V5F8</accession>
<dbReference type="InterPro" id="IPR014729">
    <property type="entry name" value="Rossmann-like_a/b/a_fold"/>
</dbReference>
<gene>
    <name evidence="6" type="primary">tilS</name>
    <name evidence="8" type="ORF">VP06_15025</name>
</gene>
<keyword evidence="1 6" id="KW-0436">Ligase</keyword>
<dbReference type="PANTHER" id="PTHR43033">
    <property type="entry name" value="TRNA(ILE)-LYSIDINE SYNTHASE-RELATED"/>
    <property type="match status" value="1"/>
</dbReference>
<dbReference type="PANTHER" id="PTHR43033:SF1">
    <property type="entry name" value="TRNA(ILE)-LYSIDINE SYNTHASE-RELATED"/>
    <property type="match status" value="1"/>
</dbReference>
<name>A0A0J6V5F8_9HYPH</name>
<dbReference type="GO" id="GO:0032267">
    <property type="term" value="F:tRNA(Ile)-lysidine synthase activity"/>
    <property type="evidence" value="ECO:0007669"/>
    <property type="project" value="UniProtKB-EC"/>
</dbReference>
<organism evidence="8 9">
    <name type="scientific">Methylobacterium aquaticum</name>
    <dbReference type="NCBI Taxonomy" id="270351"/>
    <lineage>
        <taxon>Bacteria</taxon>
        <taxon>Pseudomonadati</taxon>
        <taxon>Pseudomonadota</taxon>
        <taxon>Alphaproteobacteria</taxon>
        <taxon>Hyphomicrobiales</taxon>
        <taxon>Methylobacteriaceae</taxon>
        <taxon>Methylobacterium</taxon>
    </lineage>
</organism>
<dbReference type="InterPro" id="IPR012094">
    <property type="entry name" value="tRNA_Ile_lys_synt"/>
</dbReference>
<keyword evidence="4 6" id="KW-0067">ATP-binding</keyword>
<dbReference type="EMBL" id="LABX01000110">
    <property type="protein sequence ID" value="KMO34131.1"/>
    <property type="molecule type" value="Genomic_DNA"/>
</dbReference>
<dbReference type="Gene3D" id="3.40.50.620">
    <property type="entry name" value="HUPs"/>
    <property type="match status" value="1"/>
</dbReference>
<dbReference type="Pfam" id="PF01171">
    <property type="entry name" value="ATP_bind_3"/>
    <property type="match status" value="1"/>
</dbReference>
<sequence>MGPGSVYRGGVLAVSGGPDSTALMGCAALVPRGLPVIVATVDHGLRPASAVEAQAVAALAARLGLAHRILAWTGPKPAAHLQEAARAARYRLLAGLAREAGADLVLTAHTLDDQAETVLMRLCAGSGPAGLAGMAPARALDGVTLGRPFLGVPKARLVATCDSQGWPFVRDPSNADPRFGRARLRRLMPLLAEEGLTPGRLVRLAGRLRRDEAALAQAAASALSDLRRSGPDGHGTLILDGAGLATLPEAVALRVVGLAVTALREDAAADPPRLGQLERIVLGEVLPALREGIPCRRTVAGLLLAAGAGRLSLSPAPPRRPSRPHPA</sequence>
<comment type="subcellular location">
    <subcellularLocation>
        <location evidence="6">Cytoplasm</location>
    </subcellularLocation>
</comment>
<feature type="binding site" evidence="6">
    <location>
        <begin position="15"/>
        <end position="20"/>
    </location>
    <ligand>
        <name>ATP</name>
        <dbReference type="ChEBI" id="CHEBI:30616"/>
    </ligand>
</feature>
<dbReference type="GO" id="GO:0005524">
    <property type="term" value="F:ATP binding"/>
    <property type="evidence" value="ECO:0007669"/>
    <property type="project" value="UniProtKB-UniRule"/>
</dbReference>
<comment type="similarity">
    <text evidence="6">Belongs to the tRNA(Ile)-lysidine synthase family.</text>
</comment>
<dbReference type="NCBIfam" id="TIGR02432">
    <property type="entry name" value="lysidine_TilS_N"/>
    <property type="match status" value="1"/>
</dbReference>
<evidence type="ECO:0000313" key="9">
    <source>
        <dbReference type="Proteomes" id="UP000035929"/>
    </source>
</evidence>
<dbReference type="CDD" id="cd01992">
    <property type="entry name" value="TilS_N"/>
    <property type="match status" value="1"/>
</dbReference>
<dbReference type="SUPFAM" id="SSF52402">
    <property type="entry name" value="Adenine nucleotide alpha hydrolases-like"/>
    <property type="match status" value="1"/>
</dbReference>
<feature type="domain" description="tRNA(Ile)-lysidine/2-thiocytidine synthase N-terminal" evidence="7">
    <location>
        <begin position="11"/>
        <end position="186"/>
    </location>
</feature>
<comment type="domain">
    <text evidence="6">The N-terminal region contains the highly conserved SGGXDS motif, predicted to be a P-loop motif involved in ATP binding.</text>
</comment>